<dbReference type="PANTHER" id="PTHR14002">
    <property type="entry name" value="ENDOGLIN/TGF-BETA RECEPTOR TYPE III"/>
    <property type="match status" value="1"/>
</dbReference>
<feature type="signal peptide" evidence="12">
    <location>
        <begin position="1"/>
        <end position="20"/>
    </location>
</feature>
<keyword evidence="6 11" id="KW-1133">Transmembrane helix</keyword>
<dbReference type="InParanoid" id="A0A3Q1IDT0"/>
<evidence type="ECO:0000256" key="4">
    <source>
        <dbReference type="ARBA" id="ARBA00022692"/>
    </source>
</evidence>
<feature type="transmembrane region" description="Helical" evidence="11">
    <location>
        <begin position="784"/>
        <end position="804"/>
    </location>
</feature>
<dbReference type="SMART" id="SM00241">
    <property type="entry name" value="ZP"/>
    <property type="match status" value="1"/>
</dbReference>
<evidence type="ECO:0000256" key="11">
    <source>
        <dbReference type="SAM" id="Phobius"/>
    </source>
</evidence>
<reference evidence="14" key="1">
    <citation type="submission" date="2021-04" db="EMBL/GenBank/DDBJ databases">
        <authorList>
            <consortium name="Wellcome Sanger Institute Data Sharing"/>
        </authorList>
    </citation>
    <scope>NUCLEOTIDE SEQUENCE [LARGE SCALE GENOMIC DNA]</scope>
</reference>
<keyword evidence="2" id="KW-1003">Cell membrane</keyword>
<dbReference type="GO" id="GO:0050431">
    <property type="term" value="F:transforming growth factor beta binding"/>
    <property type="evidence" value="ECO:0007669"/>
    <property type="project" value="TreeGrafter"/>
</dbReference>
<dbReference type="PANTHER" id="PTHR14002:SF56">
    <property type="entry name" value="TRANSFORMING GROWTH FACTOR BETA RECEPTOR TYPE 3-LIKE ISOFORM X1"/>
    <property type="match status" value="1"/>
</dbReference>
<dbReference type="OrthoDB" id="8963415at2759"/>
<protein>
    <recommendedName>
        <fullName evidence="13">ZP domain-containing protein</fullName>
    </recommendedName>
</protein>
<dbReference type="GO" id="GO:0017015">
    <property type="term" value="P:regulation of transforming growth factor beta receptor signaling pathway"/>
    <property type="evidence" value="ECO:0007669"/>
    <property type="project" value="TreeGrafter"/>
</dbReference>
<feature type="domain" description="ZP" evidence="13">
    <location>
        <begin position="386"/>
        <end position="717"/>
    </location>
</feature>
<dbReference type="OMA" id="GCAAREH"/>
<feature type="region of interest" description="Disordered" evidence="10">
    <location>
        <begin position="743"/>
        <end position="777"/>
    </location>
</feature>
<proteinExistence type="predicted"/>
<dbReference type="InterPro" id="IPR001507">
    <property type="entry name" value="ZP_dom"/>
</dbReference>
<evidence type="ECO:0000256" key="6">
    <source>
        <dbReference type="ARBA" id="ARBA00022989"/>
    </source>
</evidence>
<keyword evidence="8" id="KW-1015">Disulfide bond</keyword>
<dbReference type="Gene3D" id="2.60.40.3210">
    <property type="entry name" value="Zona pellucida, ZP-N domain"/>
    <property type="match status" value="1"/>
</dbReference>
<organism evidence="14 15">
    <name type="scientific">Anabas testudineus</name>
    <name type="common">Climbing perch</name>
    <name type="synonym">Anthias testudineus</name>
    <dbReference type="NCBI Taxonomy" id="64144"/>
    <lineage>
        <taxon>Eukaryota</taxon>
        <taxon>Metazoa</taxon>
        <taxon>Chordata</taxon>
        <taxon>Craniata</taxon>
        <taxon>Vertebrata</taxon>
        <taxon>Euteleostomi</taxon>
        <taxon>Actinopterygii</taxon>
        <taxon>Neopterygii</taxon>
        <taxon>Teleostei</taxon>
        <taxon>Neoteleostei</taxon>
        <taxon>Acanthomorphata</taxon>
        <taxon>Anabantaria</taxon>
        <taxon>Anabantiformes</taxon>
        <taxon>Anabantoidei</taxon>
        <taxon>Anabantidae</taxon>
        <taxon>Anabas</taxon>
    </lineage>
</organism>
<dbReference type="Pfam" id="PF00100">
    <property type="entry name" value="Zona_pellucida"/>
    <property type="match status" value="1"/>
</dbReference>
<keyword evidence="4 11" id="KW-0812">Transmembrane</keyword>
<keyword evidence="7 11" id="KW-0472">Membrane</keyword>
<evidence type="ECO:0000256" key="12">
    <source>
        <dbReference type="SAM" id="SignalP"/>
    </source>
</evidence>
<evidence type="ECO:0000256" key="1">
    <source>
        <dbReference type="ARBA" id="ARBA00004251"/>
    </source>
</evidence>
<dbReference type="InterPro" id="IPR058899">
    <property type="entry name" value="TGFBR3/Endoglin-like_N"/>
</dbReference>
<dbReference type="AlphaFoldDB" id="A0A3Q1IDT0"/>
<dbReference type="InterPro" id="IPR055355">
    <property type="entry name" value="ZP-C"/>
</dbReference>
<accession>A0A3Q1IDT0</accession>
<sequence>MMPSLSGTVFCLLLWKTVAAQTEEMRCSVTSPVGTLHPVRGLLERFEAGPGCAAREHGNKETHVVAVGTVTDPENKVTVLLKPLSLSSSPVRSLHLLLSSKLPVRWWLEAERLPPRLPVFIQVSSNSSVQSNTLRLHVQTLHLIPFRPRALHRWALKHHGNLSSLTHTTHGNRVYIRLGEDPTLPAVCQLQAMFLSHNYITSDLQPQEVQGCVCAPAGGSGPEVHVVKLHSAGSGLCGSLQVEVVVSVVPPAGNSKPQNVVLILSSSVPVNWAIDAHGVRGHISVHSSNSVSPPYPPEPELTLSSTLVSDLSSISELLVWARERGYTEVSSYTEADLANRFVIQLAGGGTDEGAVSNPLAVRPPWAEERRLRLWLNRRGREIFTVQCEDGRLSVSVDQHTLQGLSDSVAAVTLRDPMCQAQSNESHFLLVFPVISCGTEGLLIAQPRGVQYKNMVLLWRDEPQSILSLNETEKKSKSPLGIHISCVAAVPAPPGPAVDIINEPNSPETGLLPWEPRGQGPDPELSLLPTPRHRPGPVLLLKLFVSESYEQRRIGPCVIPANHRIYIEISAEGPLTGVVKVKSCVVSPQSDPKKSPSWSVISDGCSSDPSLILGAKRKDAEEEVEEMEEGRINHRDGEISLQHTVERREAPRTTERSPNIRAEEKIQPLRFSFILRPVYNDSMQFLHCSLHLCVSDSTTDESMKEAVKKDCQGGRRVPPLVSKSSGHQCETRNLSRPVVLTQSITSLAPKPQRPPAGQRTKRLSMTPLASPYPEDRGSELPTGPVMGIVFLAFVMGVGLMGGAVVHL</sequence>
<evidence type="ECO:0000256" key="8">
    <source>
        <dbReference type="ARBA" id="ARBA00023157"/>
    </source>
</evidence>
<evidence type="ECO:0000313" key="15">
    <source>
        <dbReference type="Proteomes" id="UP000265040"/>
    </source>
</evidence>
<feature type="chain" id="PRO_5018789095" description="ZP domain-containing protein" evidence="12">
    <location>
        <begin position="21"/>
        <end position="806"/>
    </location>
</feature>
<dbReference type="Ensembl" id="ENSATET00000017970.3">
    <property type="protein sequence ID" value="ENSATEP00000017674.1"/>
    <property type="gene ID" value="ENSATEG00000012283.3"/>
</dbReference>
<evidence type="ECO:0000313" key="14">
    <source>
        <dbReference type="Ensembl" id="ENSATEP00000017674.1"/>
    </source>
</evidence>
<name>A0A3Q1IDT0_ANATE</name>
<dbReference type="GO" id="GO:0001837">
    <property type="term" value="P:epithelial to mesenchymal transition"/>
    <property type="evidence" value="ECO:0007669"/>
    <property type="project" value="TreeGrafter"/>
</dbReference>
<dbReference type="GO" id="GO:0005539">
    <property type="term" value="F:glycosaminoglycan binding"/>
    <property type="evidence" value="ECO:0007669"/>
    <property type="project" value="TreeGrafter"/>
</dbReference>
<dbReference type="InterPro" id="IPR042235">
    <property type="entry name" value="ZP-C_dom"/>
</dbReference>
<evidence type="ECO:0000256" key="7">
    <source>
        <dbReference type="ARBA" id="ARBA00023136"/>
    </source>
</evidence>
<reference evidence="14" key="3">
    <citation type="submission" date="2025-09" db="UniProtKB">
        <authorList>
            <consortium name="Ensembl"/>
        </authorList>
    </citation>
    <scope>IDENTIFICATION</scope>
</reference>
<evidence type="ECO:0000256" key="10">
    <source>
        <dbReference type="SAM" id="MobiDB-lite"/>
    </source>
</evidence>
<dbReference type="Pfam" id="PF23344">
    <property type="entry name" value="ZP-N"/>
    <property type="match status" value="1"/>
</dbReference>
<evidence type="ECO:0000256" key="3">
    <source>
        <dbReference type="ARBA" id="ARBA00022553"/>
    </source>
</evidence>
<dbReference type="STRING" id="64144.ENSATEP00000017674"/>
<dbReference type="GeneTree" id="ENSGT00530000063861"/>
<keyword evidence="3" id="KW-0597">Phosphoprotein</keyword>
<dbReference type="Proteomes" id="UP000265040">
    <property type="component" value="Chromosome 8"/>
</dbReference>
<dbReference type="Pfam" id="PF26060">
    <property type="entry name" value="TGFBR3_N"/>
    <property type="match status" value="2"/>
</dbReference>
<evidence type="ECO:0000256" key="5">
    <source>
        <dbReference type="ARBA" id="ARBA00022729"/>
    </source>
</evidence>
<keyword evidence="9" id="KW-0325">Glycoprotein</keyword>
<reference evidence="14" key="2">
    <citation type="submission" date="2025-08" db="UniProtKB">
        <authorList>
            <consortium name="Ensembl"/>
        </authorList>
    </citation>
    <scope>IDENTIFICATION</scope>
</reference>
<dbReference type="GO" id="GO:0005024">
    <property type="term" value="F:transforming growth factor beta receptor activity"/>
    <property type="evidence" value="ECO:0007669"/>
    <property type="project" value="TreeGrafter"/>
</dbReference>
<dbReference type="Gene3D" id="2.60.40.4100">
    <property type="entry name" value="Zona pellucida, ZP-C domain"/>
    <property type="match status" value="1"/>
</dbReference>
<evidence type="ECO:0000259" key="13">
    <source>
        <dbReference type="PROSITE" id="PS51034"/>
    </source>
</evidence>
<keyword evidence="5 12" id="KW-0732">Signal</keyword>
<dbReference type="InterPro" id="IPR055356">
    <property type="entry name" value="ZP-N"/>
</dbReference>
<evidence type="ECO:0000256" key="9">
    <source>
        <dbReference type="ARBA" id="ARBA00023180"/>
    </source>
</evidence>
<evidence type="ECO:0000256" key="2">
    <source>
        <dbReference type="ARBA" id="ARBA00022475"/>
    </source>
</evidence>
<dbReference type="PROSITE" id="PS51034">
    <property type="entry name" value="ZP_2"/>
    <property type="match status" value="1"/>
</dbReference>
<keyword evidence="15" id="KW-1185">Reference proteome</keyword>
<dbReference type="GO" id="GO:0007179">
    <property type="term" value="P:transforming growth factor beta receptor signaling pathway"/>
    <property type="evidence" value="ECO:0007669"/>
    <property type="project" value="TreeGrafter"/>
</dbReference>
<comment type="subcellular location">
    <subcellularLocation>
        <location evidence="1">Cell membrane</location>
        <topology evidence="1">Single-pass type I membrane protein</topology>
    </subcellularLocation>
</comment>
<dbReference type="GO" id="GO:0005114">
    <property type="term" value="F:type II transforming growth factor beta receptor binding"/>
    <property type="evidence" value="ECO:0007669"/>
    <property type="project" value="TreeGrafter"/>
</dbReference>
<dbReference type="GO" id="GO:0016477">
    <property type="term" value="P:cell migration"/>
    <property type="evidence" value="ECO:0007669"/>
    <property type="project" value="TreeGrafter"/>
</dbReference>